<gene>
    <name evidence="2" type="ordered locus">AALP_Aa6g195900</name>
</gene>
<keyword evidence="3" id="KW-1185">Reference proteome</keyword>
<reference evidence="3" key="1">
    <citation type="journal article" date="2015" name="Nat. Plants">
        <title>Genome expansion of Arabis alpina linked with retrotransposition and reduced symmetric DNA methylation.</title>
        <authorList>
            <person name="Willing E.M."/>
            <person name="Rawat V."/>
            <person name="Mandakova T."/>
            <person name="Maumus F."/>
            <person name="James G.V."/>
            <person name="Nordstroem K.J."/>
            <person name="Becker C."/>
            <person name="Warthmann N."/>
            <person name="Chica C."/>
            <person name="Szarzynska B."/>
            <person name="Zytnicki M."/>
            <person name="Albani M.C."/>
            <person name="Kiefer C."/>
            <person name="Bergonzi S."/>
            <person name="Castaings L."/>
            <person name="Mateos J.L."/>
            <person name="Berns M.C."/>
            <person name="Bujdoso N."/>
            <person name="Piofczyk T."/>
            <person name="de Lorenzo L."/>
            <person name="Barrero-Sicilia C."/>
            <person name="Mateos I."/>
            <person name="Piednoel M."/>
            <person name="Hagmann J."/>
            <person name="Chen-Min-Tao R."/>
            <person name="Iglesias-Fernandez R."/>
            <person name="Schuster S.C."/>
            <person name="Alonso-Blanco C."/>
            <person name="Roudier F."/>
            <person name="Carbonero P."/>
            <person name="Paz-Ares J."/>
            <person name="Davis S.J."/>
            <person name="Pecinka A."/>
            <person name="Quesneville H."/>
            <person name="Colot V."/>
            <person name="Lysak M.A."/>
            <person name="Weigel D."/>
            <person name="Coupland G."/>
            <person name="Schneeberger K."/>
        </authorList>
    </citation>
    <scope>NUCLEOTIDE SEQUENCE [LARGE SCALE GENOMIC DNA]</scope>
    <source>
        <strain evidence="3">cv. Pajares</strain>
    </source>
</reference>
<dbReference type="Proteomes" id="UP000029120">
    <property type="component" value="Chromosome 6"/>
</dbReference>
<dbReference type="EMBL" id="CM002874">
    <property type="protein sequence ID" value="KFK32073.1"/>
    <property type="molecule type" value="Genomic_DNA"/>
</dbReference>
<name>A0A087GQC1_ARAAL</name>
<sequence>MPPQQYTITRSGPRHTDLATTTHKISTTAPQREARQSKLIDQPK</sequence>
<evidence type="ECO:0000313" key="3">
    <source>
        <dbReference type="Proteomes" id="UP000029120"/>
    </source>
</evidence>
<feature type="compositionally biased region" description="Polar residues" evidence="1">
    <location>
        <begin position="18"/>
        <end position="30"/>
    </location>
</feature>
<feature type="compositionally biased region" description="Basic and acidic residues" evidence="1">
    <location>
        <begin position="32"/>
        <end position="44"/>
    </location>
</feature>
<evidence type="ECO:0000313" key="2">
    <source>
        <dbReference type="EMBL" id="KFK32073.1"/>
    </source>
</evidence>
<feature type="compositionally biased region" description="Polar residues" evidence="1">
    <location>
        <begin position="1"/>
        <end position="10"/>
    </location>
</feature>
<proteinExistence type="predicted"/>
<feature type="region of interest" description="Disordered" evidence="1">
    <location>
        <begin position="1"/>
        <end position="44"/>
    </location>
</feature>
<dbReference type="AlphaFoldDB" id="A0A087GQC1"/>
<evidence type="ECO:0000256" key="1">
    <source>
        <dbReference type="SAM" id="MobiDB-lite"/>
    </source>
</evidence>
<organism evidence="2 3">
    <name type="scientific">Arabis alpina</name>
    <name type="common">Alpine rock-cress</name>
    <dbReference type="NCBI Taxonomy" id="50452"/>
    <lineage>
        <taxon>Eukaryota</taxon>
        <taxon>Viridiplantae</taxon>
        <taxon>Streptophyta</taxon>
        <taxon>Embryophyta</taxon>
        <taxon>Tracheophyta</taxon>
        <taxon>Spermatophyta</taxon>
        <taxon>Magnoliopsida</taxon>
        <taxon>eudicotyledons</taxon>
        <taxon>Gunneridae</taxon>
        <taxon>Pentapetalae</taxon>
        <taxon>rosids</taxon>
        <taxon>malvids</taxon>
        <taxon>Brassicales</taxon>
        <taxon>Brassicaceae</taxon>
        <taxon>Arabideae</taxon>
        <taxon>Arabis</taxon>
    </lineage>
</organism>
<protein>
    <submittedName>
        <fullName evidence="2">Uncharacterized protein</fullName>
    </submittedName>
</protein>
<accession>A0A087GQC1</accession>
<dbReference type="Gramene" id="KFK32073">
    <property type="protein sequence ID" value="KFK32073"/>
    <property type="gene ID" value="AALP_AA6G195900"/>
</dbReference>